<dbReference type="GeneID" id="127750926"/>
<dbReference type="AlphaFoldDB" id="A0A9C6XT30"/>
<dbReference type="Proteomes" id="UP000504606">
    <property type="component" value="Unplaced"/>
</dbReference>
<sequence length="685" mass="76941">MHNRRKEILGDGYIRERARRAVEAEFEDIFAGVEDQPAVPQPEPPKPQPEPPQPEQNQPEQPDEAFGYNAAYGDEDDGQSGSGSSSGSGGESSGEDGQSASDEEADEAEDPLTVSLRQWAVQFKVPLVAVDSLLTLLQPHHPTLPKSAKTLLKTPRERPLFKQLLNGKYCHIGLKKGLLSRTSKGIKPNTESISLDIFVDAFKIYDTGSNKCTAILGRSLDLIDKRPFVVGLFYGAGDPNPIEDFLSDYITEMHVLLADGISVLNQNFPVRVRLYEADALGRAYLKGTASHSSRDGCERCTQVGPHHGHQCYSTEVSEPPRTDVSFRDLRDQQHHNYVSPLTQLPTGFISQFPFCAMHLLDLGICRRYLSFIVETGQGPLNARMTAAQMNLLSDLLNTCSNFIPVEFTRKPSLKRLKSWRASELKMFMLYLAPVLLCFVEKDEIFKLFMLLHTSVFIMHSDNLIRSHLQAAKENLQLFVQYSAQLLGPGFVVYNVHSALHLHEDVERHGKLSSFSGYPFEDMLGQLKRVVRSPNRPLEQVFRRLAEKEKTAERQERRRISLLREHRNGPVPMNVDFNAQFSQYNHDLYTLKISIPNNCVGLADGKYGLVVNILSSLDDILLVVKVFRRTADIYDFPMPSTTLGSCVVGDLDDHLQTYNISDLVFKCFMLPMDGDTYAAVPLVHMV</sequence>
<dbReference type="PANTHER" id="PTHR33053:SF9">
    <property type="entry name" value="AGAP000105-PA"/>
    <property type="match status" value="1"/>
</dbReference>
<feature type="compositionally biased region" description="Acidic residues" evidence="2">
    <location>
        <begin position="101"/>
        <end position="110"/>
    </location>
</feature>
<feature type="compositionally biased region" description="Gly residues" evidence="2">
    <location>
        <begin position="80"/>
        <end position="92"/>
    </location>
</feature>
<evidence type="ECO:0000313" key="3">
    <source>
        <dbReference type="Proteomes" id="UP000504606"/>
    </source>
</evidence>
<reference evidence="4" key="1">
    <citation type="submission" date="2025-08" db="UniProtKB">
        <authorList>
            <consortium name="RefSeq"/>
        </authorList>
    </citation>
    <scope>IDENTIFICATION</scope>
    <source>
        <tissue evidence="4">Whole organism</tissue>
    </source>
</reference>
<evidence type="ECO:0000256" key="2">
    <source>
        <dbReference type="SAM" id="MobiDB-lite"/>
    </source>
</evidence>
<dbReference type="PANTHER" id="PTHR33053">
    <property type="entry name" value="PROTEIN, PUTATIVE-RELATED"/>
    <property type="match status" value="1"/>
</dbReference>
<feature type="coiled-coil region" evidence="1">
    <location>
        <begin position="537"/>
        <end position="564"/>
    </location>
</feature>
<feature type="region of interest" description="Disordered" evidence="2">
    <location>
        <begin position="27"/>
        <end position="111"/>
    </location>
</feature>
<evidence type="ECO:0000313" key="4">
    <source>
        <dbReference type="RefSeq" id="XP_052129596.1"/>
    </source>
</evidence>
<feature type="compositionally biased region" description="Pro residues" evidence="2">
    <location>
        <begin position="39"/>
        <end position="54"/>
    </location>
</feature>
<protein>
    <submittedName>
        <fullName evidence="4">Uncharacterized protein LOC127750926</fullName>
    </submittedName>
</protein>
<name>A0A9C6XT30_FRAOC</name>
<organism evidence="3 4">
    <name type="scientific">Frankliniella occidentalis</name>
    <name type="common">Western flower thrips</name>
    <name type="synonym">Euthrips occidentalis</name>
    <dbReference type="NCBI Taxonomy" id="133901"/>
    <lineage>
        <taxon>Eukaryota</taxon>
        <taxon>Metazoa</taxon>
        <taxon>Ecdysozoa</taxon>
        <taxon>Arthropoda</taxon>
        <taxon>Hexapoda</taxon>
        <taxon>Insecta</taxon>
        <taxon>Pterygota</taxon>
        <taxon>Neoptera</taxon>
        <taxon>Paraneoptera</taxon>
        <taxon>Thysanoptera</taxon>
        <taxon>Terebrantia</taxon>
        <taxon>Thripoidea</taxon>
        <taxon>Thripidae</taxon>
        <taxon>Frankliniella</taxon>
    </lineage>
</organism>
<accession>A0A9C6XT30</accession>
<evidence type="ECO:0000256" key="1">
    <source>
        <dbReference type="SAM" id="Coils"/>
    </source>
</evidence>
<keyword evidence="1" id="KW-0175">Coiled coil</keyword>
<proteinExistence type="predicted"/>
<dbReference type="RefSeq" id="XP_052129596.1">
    <property type="nucleotide sequence ID" value="XM_052273636.1"/>
</dbReference>
<dbReference type="KEGG" id="foc:127750926"/>
<gene>
    <name evidence="4" type="primary">LOC127750926</name>
</gene>
<dbReference type="OrthoDB" id="10053513at2759"/>
<keyword evidence="3" id="KW-1185">Reference proteome</keyword>